<sequence length="330" mass="37385">MKSVFFEGINNIGDELNRYIWPHLFKPQEDDISLMAIGTLLDRNFSAQLNTSRHIVVFGTGAGYGTPPEPDERWHFYGVRGLKTCQAMGLDHRLAATDAAYTMATLDWSAIKPETPKDIVVIPHHASLNYIDWETICSHAGLKYLPPTISPVAFFSTLANARLVIAEAMHGAILADIMRTPWISFEYGQQFLGSKWQDWLGMFDMTVAPNRAPAFYDPMFYNQDKSTLFHKNRLLKSKLAHYGIGKAKWRTAMLPHATTSKAGDGLIEFLQMLSTQDGHLSNATAFDNRVSDLYERFHRLARDWNLTLLRSQLDGHPLKLFQQHGFVAPQ</sequence>
<dbReference type="STRING" id="289370.SAMN05216602_1689"/>
<gene>
    <name evidence="2" type="ORF">SAMN05216602_1689</name>
</gene>
<dbReference type="InterPro" id="IPR007345">
    <property type="entry name" value="Polysacch_pyruvyl_Trfase"/>
</dbReference>
<proteinExistence type="predicted"/>
<dbReference type="RefSeq" id="WP_074882176.1">
    <property type="nucleotide sequence ID" value="NZ_FORC01000001.1"/>
</dbReference>
<organism evidence="2 3">
    <name type="scientific">Phytopseudomonas argentinensis</name>
    <dbReference type="NCBI Taxonomy" id="289370"/>
    <lineage>
        <taxon>Bacteria</taxon>
        <taxon>Pseudomonadati</taxon>
        <taxon>Pseudomonadota</taxon>
        <taxon>Gammaproteobacteria</taxon>
        <taxon>Pseudomonadales</taxon>
        <taxon>Pseudomonadaceae</taxon>
        <taxon>Phytopseudomonas</taxon>
    </lineage>
</organism>
<name>A0A1I3IG12_9GAMM</name>
<evidence type="ECO:0000313" key="3">
    <source>
        <dbReference type="Proteomes" id="UP000183018"/>
    </source>
</evidence>
<reference evidence="3" key="1">
    <citation type="submission" date="2016-10" db="EMBL/GenBank/DDBJ databases">
        <authorList>
            <person name="Varghese N."/>
            <person name="Submissions S."/>
        </authorList>
    </citation>
    <scope>NUCLEOTIDE SEQUENCE [LARGE SCALE GENOMIC DNA]</scope>
    <source>
        <strain evidence="3">LMG 22563</strain>
    </source>
</reference>
<feature type="domain" description="Polysaccharide pyruvyl transferase" evidence="1">
    <location>
        <begin position="72"/>
        <end position="187"/>
    </location>
</feature>
<dbReference type="AlphaFoldDB" id="A0A1I3IG12"/>
<evidence type="ECO:0000259" key="1">
    <source>
        <dbReference type="Pfam" id="PF04230"/>
    </source>
</evidence>
<keyword evidence="3" id="KW-1185">Reference proteome</keyword>
<dbReference type="Proteomes" id="UP000183018">
    <property type="component" value="Unassembled WGS sequence"/>
</dbReference>
<dbReference type="OrthoDB" id="9803627at2"/>
<protein>
    <submittedName>
        <fullName evidence="2">Succinoglycan biosynthesis protein ExoV</fullName>
    </submittedName>
</protein>
<dbReference type="Pfam" id="PF04230">
    <property type="entry name" value="PS_pyruv_trans"/>
    <property type="match status" value="1"/>
</dbReference>
<evidence type="ECO:0000313" key="2">
    <source>
        <dbReference type="EMBL" id="SFI46809.1"/>
    </source>
</evidence>
<dbReference type="EMBL" id="FORC01000001">
    <property type="protein sequence ID" value="SFI46809.1"/>
    <property type="molecule type" value="Genomic_DNA"/>
</dbReference>
<accession>A0A1I3IG12</accession>